<evidence type="ECO:0000313" key="2">
    <source>
        <dbReference type="EMBL" id="MDQ0319149.1"/>
    </source>
</evidence>
<evidence type="ECO:0000256" key="1">
    <source>
        <dbReference type="SAM" id="Phobius"/>
    </source>
</evidence>
<name>A0ABU0BN48_9HYPH</name>
<comment type="caution">
    <text evidence="2">The sequence shown here is derived from an EMBL/GenBank/DDBJ whole genome shotgun (WGS) entry which is preliminary data.</text>
</comment>
<keyword evidence="1" id="KW-0472">Membrane</keyword>
<accession>A0ABU0BN48</accession>
<evidence type="ECO:0008006" key="4">
    <source>
        <dbReference type="Google" id="ProtNLM"/>
    </source>
</evidence>
<dbReference type="EMBL" id="JAUSVF010000001">
    <property type="protein sequence ID" value="MDQ0319149.1"/>
    <property type="molecule type" value="Genomic_DNA"/>
</dbReference>
<gene>
    <name evidence="2" type="ORF">QO002_001287</name>
</gene>
<organism evidence="2 3">
    <name type="scientific">Pararhizobium capsulatum DSM 1112</name>
    <dbReference type="NCBI Taxonomy" id="1121113"/>
    <lineage>
        <taxon>Bacteria</taxon>
        <taxon>Pseudomonadati</taxon>
        <taxon>Pseudomonadota</taxon>
        <taxon>Alphaproteobacteria</taxon>
        <taxon>Hyphomicrobiales</taxon>
        <taxon>Rhizobiaceae</taxon>
        <taxon>Rhizobium/Agrobacterium group</taxon>
        <taxon>Pararhizobium</taxon>
    </lineage>
</organism>
<reference evidence="2 3" key="1">
    <citation type="submission" date="2023-07" db="EMBL/GenBank/DDBJ databases">
        <title>Genomic Encyclopedia of Type Strains, Phase IV (KMG-IV): sequencing the most valuable type-strain genomes for metagenomic binning, comparative biology and taxonomic classification.</title>
        <authorList>
            <person name="Goeker M."/>
        </authorList>
    </citation>
    <scope>NUCLEOTIDE SEQUENCE [LARGE SCALE GENOMIC DNA]</scope>
    <source>
        <strain evidence="2 3">DSM 1112</strain>
    </source>
</reference>
<keyword evidence="1" id="KW-1133">Transmembrane helix</keyword>
<protein>
    <recommendedName>
        <fullName evidence="4">Flagellar protein</fullName>
    </recommendedName>
</protein>
<keyword evidence="1" id="KW-0812">Transmembrane</keyword>
<dbReference type="Proteomes" id="UP001230207">
    <property type="component" value="Unassembled WGS sequence"/>
</dbReference>
<keyword evidence="3" id="KW-1185">Reference proteome</keyword>
<dbReference type="RefSeq" id="WP_307227780.1">
    <property type="nucleotide sequence ID" value="NZ_JAUSVF010000001.1"/>
</dbReference>
<evidence type="ECO:0000313" key="3">
    <source>
        <dbReference type="Proteomes" id="UP001230207"/>
    </source>
</evidence>
<sequence length="183" mass="19729">MKQQMTDYDADEIVPQRKRKDRVPLIDKALGATGIVLAGLATFFPWYAFLNQEKFSLPTLWQGSSKEIPGHTGQPGLAASPLAMTDPQTRAAVDQLVTATVPATGEDLQPATSQDGPGQPFPAASGFRLMHVANGRALVEDKNGLYIVNVGGVLPDNSRLSTLEQRDGRWVMITSKGDLIQAD</sequence>
<proteinExistence type="predicted"/>
<feature type="transmembrane region" description="Helical" evidence="1">
    <location>
        <begin position="29"/>
        <end position="49"/>
    </location>
</feature>